<name>A0A329MIR6_9BACL</name>
<dbReference type="OrthoDB" id="2678291at2"/>
<protein>
    <submittedName>
        <fullName evidence="1">Uncharacterized protein</fullName>
    </submittedName>
</protein>
<proteinExistence type="predicted"/>
<evidence type="ECO:0000313" key="1">
    <source>
        <dbReference type="EMBL" id="RAV19861.1"/>
    </source>
</evidence>
<reference evidence="1 2" key="1">
    <citation type="journal article" date="2009" name="Int. J. Syst. Evol. Microbiol.">
        <title>Paenibacillus contaminans sp. nov., isolated from a contaminated laboratory plate.</title>
        <authorList>
            <person name="Chou J.H."/>
            <person name="Lee J.H."/>
            <person name="Lin M.C."/>
            <person name="Chang P.S."/>
            <person name="Arun A.B."/>
            <person name="Young C.C."/>
            <person name="Chen W.M."/>
        </authorList>
    </citation>
    <scope>NUCLEOTIDE SEQUENCE [LARGE SCALE GENOMIC DNA]</scope>
    <source>
        <strain evidence="1 2">CKOBP-6</strain>
    </source>
</reference>
<organism evidence="1 2">
    <name type="scientific">Paenibacillus contaminans</name>
    <dbReference type="NCBI Taxonomy" id="450362"/>
    <lineage>
        <taxon>Bacteria</taxon>
        <taxon>Bacillati</taxon>
        <taxon>Bacillota</taxon>
        <taxon>Bacilli</taxon>
        <taxon>Bacillales</taxon>
        <taxon>Paenibacillaceae</taxon>
        <taxon>Paenibacillus</taxon>
    </lineage>
</organism>
<evidence type="ECO:0000313" key="2">
    <source>
        <dbReference type="Proteomes" id="UP000250369"/>
    </source>
</evidence>
<sequence length="164" mass="18968">MKLGHANALERLIKAESMAEEEALRSVFEQGGYSLFSELLNELKSKLTVCDESQMEELKRWITKGKRIVPRPESISPAWDGAWSRIERQIELKEYVLNRIPQVNREGEWQVVMDNPFTNDGIVCYPGLSFIEAAYLYAYFRADLKKTEYIRLQKVVSLIITHGP</sequence>
<dbReference type="AlphaFoldDB" id="A0A329MIR6"/>
<dbReference type="Proteomes" id="UP000250369">
    <property type="component" value="Unassembled WGS sequence"/>
</dbReference>
<keyword evidence="2" id="KW-1185">Reference proteome</keyword>
<dbReference type="EMBL" id="QMFB01000010">
    <property type="protein sequence ID" value="RAV19861.1"/>
    <property type="molecule type" value="Genomic_DNA"/>
</dbReference>
<accession>A0A329MIR6</accession>
<comment type="caution">
    <text evidence="1">The sequence shown here is derived from an EMBL/GenBank/DDBJ whole genome shotgun (WGS) entry which is preliminary data.</text>
</comment>
<dbReference type="RefSeq" id="WP_113032291.1">
    <property type="nucleotide sequence ID" value="NZ_QMFB01000010.1"/>
</dbReference>
<gene>
    <name evidence="1" type="ORF">DQG23_18205</name>
</gene>